<dbReference type="GO" id="GO:0045098">
    <property type="term" value="C:type III intermediate filament"/>
    <property type="evidence" value="ECO:0007669"/>
    <property type="project" value="TreeGrafter"/>
</dbReference>
<feature type="coiled-coil region" evidence="1">
    <location>
        <begin position="233"/>
        <end position="280"/>
    </location>
</feature>
<sequence length="933" mass="107093">MSTLNRWLQQNSNNSFEQQCQQLANLLRVKEQALETTAHELKVKNAAMQILEQKIMSSETLFTSTQRELTARSERVKALEAELVAQSKHLTEVEAEGVAARHRAGELNATVSALANELRGAQQACQASEHAHEVLKEEIRVLREHVAQLNEGLVERDRLRAQVEKLEPMQDRISRLEVELSDREAVHRGTLHQLEQSLAERDRRISEFDMNLAARLDELHGSQQACRAAEQTQDVLKEEIRVLRDHIVQLNEDLSDRDRLRAHLEKLASVQDRVHQLEVELSNRETAHRETIQQFEQSLAERDRRISEFDMNLAARLDELHGSQQACRAAEQTQDVLKEEIRVLRDHIAQLNEGLADRDRLRVQVEQLASVQDRVHQLEVELSNREAAHRGVLQQFEQSLAERDGRISEFTASAGAQMDELRGAQQAYHAAEQTQDVLKEEIRVLRDQIAHLNENLADRDRLRVQVEQLASVQDRVHQLEVELSNREAAHRGVLQQFEQSLAERDGRISEFTASAGAQMDELRGAQQAYHAAEQTQDVLKEEIRVLRDQIAHLNENLADRDRLRVQVEQLASVQDRVHQLEVELSNREAAHRGVLQQFEQSLAERDGRISEFTASAGAQMDELRGAQQAYHAAEQTQDVLKEEIRVLRNHIAQLNEDLADRDRLRAHLKKLESLQGRVHQLEVELSDREAAHRGTIKQLEKSLAERDRRIEELAPTATLLREKGTELKEWEKKYARAVQEHKSEVVTLQEQCAAQEQLREQLLLNEQQLRGRDEQIANLNRHVQDLQAERQNLAQEAQSIPEKNEQIDRLQQRLKELRGTLREKTVPTKAAPTKEGPRQVRQNGAAPSSPGGPPKISKDKQDDDLKKIQGIGPALAQTLKKMGTCTFIQIARWKPEDIEKIAKKLETDPERIKREKWIADAKKQHYQKYGERL</sequence>
<protein>
    <submittedName>
        <fullName evidence="3">Uncharacterized protein</fullName>
    </submittedName>
</protein>
<feature type="coiled-coil region" evidence="1">
    <location>
        <begin position="361"/>
        <end position="388"/>
    </location>
</feature>
<gene>
    <name evidence="3" type="ORF">COMA2_280004</name>
</gene>
<evidence type="ECO:0000256" key="2">
    <source>
        <dbReference type="SAM" id="MobiDB-lite"/>
    </source>
</evidence>
<dbReference type="Gene3D" id="1.10.150.20">
    <property type="entry name" value="5' to 3' exonuclease, C-terminal subdomain"/>
    <property type="match status" value="1"/>
</dbReference>
<feature type="coiled-coil region" evidence="1">
    <location>
        <begin position="76"/>
        <end position="152"/>
    </location>
</feature>
<name>A0A0S4LP41_9BACT</name>
<feature type="coiled-coil region" evidence="1">
    <location>
        <begin position="522"/>
        <end position="590"/>
    </location>
</feature>
<dbReference type="RefSeq" id="WP_090898490.1">
    <property type="nucleotide sequence ID" value="NZ_CZPZ01000021.1"/>
</dbReference>
<feature type="region of interest" description="Disordered" evidence="2">
    <location>
        <begin position="818"/>
        <end position="862"/>
    </location>
</feature>
<dbReference type="PANTHER" id="PTHR34707:SF1">
    <property type="entry name" value="VIMENTIN-TYPE INTERMEDIATE FILAMENT-ASSOCIATED COILED-COIL PROTEIN"/>
    <property type="match status" value="1"/>
</dbReference>
<reference evidence="4" key="1">
    <citation type="submission" date="2015-10" db="EMBL/GenBank/DDBJ databases">
        <authorList>
            <person name="Luecker S."/>
            <person name="Luecker S."/>
        </authorList>
    </citation>
    <scope>NUCLEOTIDE SEQUENCE [LARGE SCALE GENOMIC DNA]</scope>
</reference>
<evidence type="ECO:0000313" key="3">
    <source>
        <dbReference type="EMBL" id="CUS36850.1"/>
    </source>
</evidence>
<accession>A0A0S4LP41</accession>
<organism evidence="3 4">
    <name type="scientific">Candidatus Nitrospira nitrificans</name>
    <dbReference type="NCBI Taxonomy" id="1742973"/>
    <lineage>
        <taxon>Bacteria</taxon>
        <taxon>Pseudomonadati</taxon>
        <taxon>Nitrospirota</taxon>
        <taxon>Nitrospiria</taxon>
        <taxon>Nitrospirales</taxon>
        <taxon>Nitrospiraceae</taxon>
        <taxon>Nitrospira</taxon>
    </lineage>
</organism>
<feature type="coiled-coil region" evidence="1">
    <location>
        <begin position="623"/>
        <end position="691"/>
    </location>
</feature>
<dbReference type="OrthoDB" id="9807941at2"/>
<dbReference type="AlphaFoldDB" id="A0A0S4LP41"/>
<feature type="coiled-coil region" evidence="1">
    <location>
        <begin position="421"/>
        <end position="489"/>
    </location>
</feature>
<dbReference type="Proteomes" id="UP000198736">
    <property type="component" value="Unassembled WGS sequence"/>
</dbReference>
<keyword evidence="1" id="KW-0175">Coiled coil</keyword>
<dbReference type="STRING" id="1742973.COMA2_280004"/>
<dbReference type="EMBL" id="CZPZ01000021">
    <property type="protein sequence ID" value="CUS36850.1"/>
    <property type="molecule type" value="Genomic_DNA"/>
</dbReference>
<dbReference type="PANTHER" id="PTHR34707">
    <property type="entry name" value="VIMENTIN-TYPE INTERMEDIATE FILAMENT-ASSOCIATED COILED-COIL PROTEIN"/>
    <property type="match status" value="1"/>
</dbReference>
<evidence type="ECO:0000313" key="4">
    <source>
        <dbReference type="Proteomes" id="UP000198736"/>
    </source>
</evidence>
<keyword evidence="4" id="KW-1185">Reference proteome</keyword>
<evidence type="ECO:0000256" key="1">
    <source>
        <dbReference type="SAM" id="Coils"/>
    </source>
</evidence>
<proteinExistence type="predicted"/>